<keyword evidence="3" id="KW-1185">Reference proteome</keyword>
<proteinExistence type="predicted"/>
<feature type="region of interest" description="Disordered" evidence="1">
    <location>
        <begin position="1"/>
        <end position="56"/>
    </location>
</feature>
<evidence type="ECO:0000313" key="2">
    <source>
        <dbReference type="EnsemblPlants" id="OPUNC04G06400.1"/>
    </source>
</evidence>
<dbReference type="Proteomes" id="UP000026962">
    <property type="component" value="Chromosome 4"/>
</dbReference>
<name>A0A0E0KP24_ORYPU</name>
<evidence type="ECO:0000313" key="3">
    <source>
        <dbReference type="Proteomes" id="UP000026962"/>
    </source>
</evidence>
<evidence type="ECO:0000256" key="1">
    <source>
        <dbReference type="SAM" id="MobiDB-lite"/>
    </source>
</evidence>
<reference evidence="2" key="1">
    <citation type="submission" date="2015-04" db="UniProtKB">
        <authorList>
            <consortium name="EnsemblPlants"/>
        </authorList>
    </citation>
    <scope>IDENTIFICATION</scope>
</reference>
<reference evidence="2" key="2">
    <citation type="submission" date="2018-05" db="EMBL/GenBank/DDBJ databases">
        <title>OpunRS2 (Oryza punctata Reference Sequence Version 2).</title>
        <authorList>
            <person name="Zhang J."/>
            <person name="Kudrna D."/>
            <person name="Lee S."/>
            <person name="Talag J."/>
            <person name="Welchert J."/>
            <person name="Wing R.A."/>
        </authorList>
    </citation>
    <scope>NUCLEOTIDE SEQUENCE [LARGE SCALE GENOMIC DNA]</scope>
</reference>
<accession>A0A0E0KP24</accession>
<sequence>MAAASAQRASTREASPGGRSSARRHDKQAAVVNQGAAVAPRRGFTSSRQQRHLLDA</sequence>
<dbReference type="Gramene" id="OPUNC04G06400.1">
    <property type="protein sequence ID" value="OPUNC04G06400.1"/>
    <property type="gene ID" value="OPUNC04G06400"/>
</dbReference>
<dbReference type="EnsemblPlants" id="OPUNC04G06400.1">
    <property type="protein sequence ID" value="OPUNC04G06400.1"/>
    <property type="gene ID" value="OPUNC04G06400"/>
</dbReference>
<dbReference type="AlphaFoldDB" id="A0A0E0KP24"/>
<dbReference type="HOGENOM" id="CLU_3017594_0_0_1"/>
<organism evidence="2">
    <name type="scientific">Oryza punctata</name>
    <name type="common">Red rice</name>
    <dbReference type="NCBI Taxonomy" id="4537"/>
    <lineage>
        <taxon>Eukaryota</taxon>
        <taxon>Viridiplantae</taxon>
        <taxon>Streptophyta</taxon>
        <taxon>Embryophyta</taxon>
        <taxon>Tracheophyta</taxon>
        <taxon>Spermatophyta</taxon>
        <taxon>Magnoliopsida</taxon>
        <taxon>Liliopsida</taxon>
        <taxon>Poales</taxon>
        <taxon>Poaceae</taxon>
        <taxon>BOP clade</taxon>
        <taxon>Oryzoideae</taxon>
        <taxon>Oryzeae</taxon>
        <taxon>Oryzinae</taxon>
        <taxon>Oryza</taxon>
    </lineage>
</organism>
<protein>
    <submittedName>
        <fullName evidence="2">Uncharacterized protein</fullName>
    </submittedName>
</protein>
<feature type="compositionally biased region" description="Low complexity" evidence="1">
    <location>
        <begin position="29"/>
        <end position="39"/>
    </location>
</feature>